<dbReference type="Gene3D" id="1.10.3730.20">
    <property type="match status" value="1"/>
</dbReference>
<dbReference type="EMBL" id="JBBIAA010000009">
    <property type="protein sequence ID" value="MEJ5945597.1"/>
    <property type="molecule type" value="Genomic_DNA"/>
</dbReference>
<sequence length="272" mass="26990">MTLLALAAALAAMLANTAATLLEALGSRRATPDRPVWRQPAYLVGLALDGLGWVLAVLALRTLPVFAVQSVLTSSVAVTTLASHRFDVRRLPRAQLAGVVGVVVGLVLVAGSAATGRAPALPAAAVPVLVAAALVLVAVALPVARSGRPFVTAAVAGAAYGGAALSVRALHTTAALASDLTLLAHPLTYAVVVFGAVGVVLVAAALRHGAPGPVTAVLSVTEILLPGAAGLVLLGDAVRPGWEPALAVGVVAVVGSVVLLARAEQPSRRVPA</sequence>
<evidence type="ECO:0000256" key="1">
    <source>
        <dbReference type="SAM" id="Phobius"/>
    </source>
</evidence>
<evidence type="ECO:0008006" key="4">
    <source>
        <dbReference type="Google" id="ProtNLM"/>
    </source>
</evidence>
<protein>
    <recommendedName>
        <fullName evidence="4">Magnesium transporter NIPA</fullName>
    </recommendedName>
</protein>
<dbReference type="Proteomes" id="UP001387100">
    <property type="component" value="Unassembled WGS sequence"/>
</dbReference>
<keyword evidence="1" id="KW-0472">Membrane</keyword>
<comment type="caution">
    <text evidence="2">The sequence shown here is derived from an EMBL/GenBank/DDBJ whole genome shotgun (WGS) entry which is preliminary data.</text>
</comment>
<feature type="transmembrane region" description="Helical" evidence="1">
    <location>
        <begin position="94"/>
        <end position="114"/>
    </location>
</feature>
<feature type="transmembrane region" description="Helical" evidence="1">
    <location>
        <begin position="120"/>
        <end position="143"/>
    </location>
</feature>
<keyword evidence="1" id="KW-1133">Transmembrane helix</keyword>
<dbReference type="PANTHER" id="PTHR40761">
    <property type="entry name" value="CONSERVED INTEGRAL MEMBRANE ALANINE VALINE AND LEUCINE RICH PROTEIN-RELATED"/>
    <property type="match status" value="1"/>
</dbReference>
<evidence type="ECO:0000313" key="2">
    <source>
        <dbReference type="EMBL" id="MEJ5945597.1"/>
    </source>
</evidence>
<evidence type="ECO:0000313" key="3">
    <source>
        <dbReference type="Proteomes" id="UP001387100"/>
    </source>
</evidence>
<dbReference type="PANTHER" id="PTHR40761:SF1">
    <property type="entry name" value="CONSERVED INTEGRAL MEMBRANE ALANINE VALINE AND LEUCINE RICH PROTEIN-RELATED"/>
    <property type="match status" value="1"/>
</dbReference>
<feature type="transmembrane region" description="Helical" evidence="1">
    <location>
        <begin position="150"/>
        <end position="167"/>
    </location>
</feature>
<dbReference type="SUPFAM" id="SSF103481">
    <property type="entry name" value="Multidrug resistance efflux transporter EmrE"/>
    <property type="match status" value="1"/>
</dbReference>
<gene>
    <name evidence="2" type="ORF">WDZ17_09870</name>
</gene>
<reference evidence="2 3" key="1">
    <citation type="journal article" date="2017" name="Int. J. Syst. Evol. Microbiol.">
        <title>Pseudokineococcus basanitobsidens sp. nov., isolated from volcanic rock.</title>
        <authorList>
            <person name="Lee D.W."/>
            <person name="Park M.Y."/>
            <person name="Kim J.J."/>
            <person name="Kim B.S."/>
        </authorList>
    </citation>
    <scope>NUCLEOTIDE SEQUENCE [LARGE SCALE GENOMIC DNA]</scope>
    <source>
        <strain evidence="2 3">DSM 103726</strain>
    </source>
</reference>
<keyword evidence="1" id="KW-0812">Transmembrane</keyword>
<name>A0ABU8RKH0_9ACTN</name>
<feature type="transmembrane region" description="Helical" evidence="1">
    <location>
        <begin position="213"/>
        <end position="235"/>
    </location>
</feature>
<keyword evidence="3" id="KW-1185">Reference proteome</keyword>
<proteinExistence type="predicted"/>
<dbReference type="InterPro" id="IPR037185">
    <property type="entry name" value="EmrE-like"/>
</dbReference>
<feature type="transmembrane region" description="Helical" evidence="1">
    <location>
        <begin position="241"/>
        <end position="261"/>
    </location>
</feature>
<dbReference type="RefSeq" id="WP_339574982.1">
    <property type="nucleotide sequence ID" value="NZ_JBBIAA010000009.1"/>
</dbReference>
<feature type="transmembrane region" description="Helical" evidence="1">
    <location>
        <begin position="40"/>
        <end position="60"/>
    </location>
</feature>
<organism evidence="2 3">
    <name type="scientific">Pseudokineococcus basanitobsidens</name>
    <dbReference type="NCBI Taxonomy" id="1926649"/>
    <lineage>
        <taxon>Bacteria</taxon>
        <taxon>Bacillati</taxon>
        <taxon>Actinomycetota</taxon>
        <taxon>Actinomycetes</taxon>
        <taxon>Kineosporiales</taxon>
        <taxon>Kineosporiaceae</taxon>
        <taxon>Pseudokineococcus</taxon>
    </lineage>
</organism>
<feature type="transmembrane region" description="Helical" evidence="1">
    <location>
        <begin position="187"/>
        <end position="206"/>
    </location>
</feature>
<accession>A0ABU8RKH0</accession>